<evidence type="ECO:0000313" key="4">
    <source>
        <dbReference type="Proteomes" id="UP000326565"/>
    </source>
</evidence>
<name>A0A5N5XBG5_9EURO</name>
<accession>A0A5N5XBG5</accession>
<proteinExistence type="inferred from homology"/>
<dbReference type="Gene3D" id="2.60.120.330">
    <property type="entry name" value="B-lactam Antibiotic, Isopenicillin N Synthase, Chain"/>
    <property type="match status" value="2"/>
</dbReference>
<evidence type="ECO:0000256" key="1">
    <source>
        <dbReference type="ARBA" id="ARBA00008056"/>
    </source>
</evidence>
<dbReference type="Proteomes" id="UP000326565">
    <property type="component" value="Unassembled WGS sequence"/>
</dbReference>
<dbReference type="InterPro" id="IPR027443">
    <property type="entry name" value="IPNS-like_sf"/>
</dbReference>
<dbReference type="InterPro" id="IPR026992">
    <property type="entry name" value="DIOX_N"/>
</dbReference>
<dbReference type="OrthoDB" id="288590at2759"/>
<evidence type="ECO:0000259" key="2">
    <source>
        <dbReference type="Pfam" id="PF14226"/>
    </source>
</evidence>
<dbReference type="AlphaFoldDB" id="A0A5N5XBG5"/>
<dbReference type="InterPro" id="IPR050231">
    <property type="entry name" value="Iron_ascorbate_oxido_reductase"/>
</dbReference>
<dbReference type="Pfam" id="PF14226">
    <property type="entry name" value="DIOX_N"/>
    <property type="match status" value="1"/>
</dbReference>
<feature type="domain" description="Non-haem dioxygenase N-terminal" evidence="2">
    <location>
        <begin position="8"/>
        <end position="111"/>
    </location>
</feature>
<dbReference type="SUPFAM" id="SSF51197">
    <property type="entry name" value="Clavaminate synthase-like"/>
    <property type="match status" value="1"/>
</dbReference>
<dbReference type="EMBL" id="ML732168">
    <property type="protein sequence ID" value="KAB8077475.1"/>
    <property type="molecule type" value="Genomic_DNA"/>
</dbReference>
<evidence type="ECO:0000313" key="3">
    <source>
        <dbReference type="EMBL" id="KAB8077475.1"/>
    </source>
</evidence>
<keyword evidence="4" id="KW-1185">Reference proteome</keyword>
<reference evidence="3 4" key="1">
    <citation type="submission" date="2019-04" db="EMBL/GenBank/DDBJ databases">
        <title>Friends and foes A comparative genomics study of 23 Aspergillus species from section Flavi.</title>
        <authorList>
            <consortium name="DOE Joint Genome Institute"/>
            <person name="Kjaerbolling I."/>
            <person name="Vesth T."/>
            <person name="Frisvad J.C."/>
            <person name="Nybo J.L."/>
            <person name="Theobald S."/>
            <person name="Kildgaard S."/>
            <person name="Isbrandt T."/>
            <person name="Kuo A."/>
            <person name="Sato A."/>
            <person name="Lyhne E.K."/>
            <person name="Kogle M.E."/>
            <person name="Wiebenga A."/>
            <person name="Kun R.S."/>
            <person name="Lubbers R.J."/>
            <person name="Makela M.R."/>
            <person name="Barry K."/>
            <person name="Chovatia M."/>
            <person name="Clum A."/>
            <person name="Daum C."/>
            <person name="Haridas S."/>
            <person name="He G."/>
            <person name="LaButti K."/>
            <person name="Lipzen A."/>
            <person name="Mondo S."/>
            <person name="Riley R."/>
            <person name="Salamov A."/>
            <person name="Simmons B.A."/>
            <person name="Magnuson J.K."/>
            <person name="Henrissat B."/>
            <person name="Mortensen U.H."/>
            <person name="Larsen T.O."/>
            <person name="Devries R.P."/>
            <person name="Grigoriev I.V."/>
            <person name="Machida M."/>
            <person name="Baker S.E."/>
            <person name="Andersen M.R."/>
        </authorList>
    </citation>
    <scope>NUCLEOTIDE SEQUENCE [LARGE SCALE GENOMIC DNA]</scope>
    <source>
        <strain evidence="3 4">CBS 151.66</strain>
    </source>
</reference>
<gene>
    <name evidence="3" type="ORF">BDV29DRAFT_188677</name>
</gene>
<dbReference type="PANTHER" id="PTHR47990">
    <property type="entry name" value="2-OXOGLUTARATE (2OG) AND FE(II)-DEPENDENT OXYGENASE SUPERFAMILY PROTEIN-RELATED"/>
    <property type="match status" value="1"/>
</dbReference>
<protein>
    <recommendedName>
        <fullName evidence="2">Non-haem dioxygenase N-terminal domain-containing protein</fullName>
    </recommendedName>
</protein>
<comment type="similarity">
    <text evidence="1">Belongs to the iron/ascorbate-dependent oxidoreductase family.</text>
</comment>
<organism evidence="3 4">
    <name type="scientific">Aspergillus leporis</name>
    <dbReference type="NCBI Taxonomy" id="41062"/>
    <lineage>
        <taxon>Eukaryota</taxon>
        <taxon>Fungi</taxon>
        <taxon>Dikarya</taxon>
        <taxon>Ascomycota</taxon>
        <taxon>Pezizomycotina</taxon>
        <taxon>Eurotiomycetes</taxon>
        <taxon>Eurotiomycetidae</taxon>
        <taxon>Eurotiales</taxon>
        <taxon>Aspergillaceae</taxon>
        <taxon>Aspergillus</taxon>
        <taxon>Aspergillus subgen. Circumdati</taxon>
    </lineage>
</organism>
<sequence>MFYGPETTAKEKFVDEMQQACEDFGFFQTVNHSIPLDLQASIFQQSKEIFDLPVEVKEKYSLEIGGYDREYERSRAQSFENRAQGDIQKGFYLGKNLSLDDRYVVQRKWGQGLNKYPVEVANPAAFIEATEIVLAHTLNLDDNTFDAFSEHSIAILLLLHYLVQAPTVSDLGRDMGLRIIGAHTDFRAVTILLQDDTGEWADVTPVLSTYIRYSIPFFFTGNPDYNIKCLSGCEGPEGAKYPPVTVSEWMAGRYADTYGTTATKAIDGMRKEPNIQVTR</sequence>